<comment type="caution">
    <text evidence="1">The sequence shown here is derived from an EMBL/GenBank/DDBJ whole genome shotgun (WGS) entry which is preliminary data.</text>
</comment>
<sequence>MPVETRMAALRNPKGTTTVLRRGIEKIIYDFYFDLFDNHVHFPPHNLRKSGHDMSSCRQGIVRHPVPTDKTRIPQELSASTHQHPGEALHTLSIGMQGSQTVEDQQDRVVV</sequence>
<dbReference type="Proteomes" id="UP001303046">
    <property type="component" value="Unassembled WGS sequence"/>
</dbReference>
<proteinExistence type="predicted"/>
<dbReference type="EMBL" id="JAVFWL010000006">
    <property type="protein sequence ID" value="KAK6761554.1"/>
    <property type="molecule type" value="Genomic_DNA"/>
</dbReference>
<keyword evidence="2" id="KW-1185">Reference proteome</keyword>
<protein>
    <submittedName>
        <fullName evidence="1">Uncharacterized protein</fullName>
    </submittedName>
</protein>
<reference evidence="1 2" key="1">
    <citation type="submission" date="2023-08" db="EMBL/GenBank/DDBJ databases">
        <title>A Necator americanus chromosomal reference genome.</title>
        <authorList>
            <person name="Ilik V."/>
            <person name="Petrzelkova K.J."/>
            <person name="Pardy F."/>
            <person name="Fuh T."/>
            <person name="Niatou-Singa F.S."/>
            <person name="Gouil Q."/>
            <person name="Baker L."/>
            <person name="Ritchie M.E."/>
            <person name="Jex A.R."/>
            <person name="Gazzola D."/>
            <person name="Li H."/>
            <person name="Toshio Fujiwara R."/>
            <person name="Zhan B."/>
            <person name="Aroian R.V."/>
            <person name="Pafco B."/>
            <person name="Schwarz E.M."/>
        </authorList>
    </citation>
    <scope>NUCLEOTIDE SEQUENCE [LARGE SCALE GENOMIC DNA]</scope>
    <source>
        <strain evidence="1 2">Aroian</strain>
        <tissue evidence="1">Whole animal</tissue>
    </source>
</reference>
<name>A0ABR1EFT4_NECAM</name>
<evidence type="ECO:0000313" key="2">
    <source>
        <dbReference type="Proteomes" id="UP001303046"/>
    </source>
</evidence>
<gene>
    <name evidence="1" type="primary">Necator_chrX.g22738</name>
    <name evidence="1" type="ORF">RB195_022575</name>
</gene>
<accession>A0ABR1EFT4</accession>
<evidence type="ECO:0000313" key="1">
    <source>
        <dbReference type="EMBL" id="KAK6761554.1"/>
    </source>
</evidence>
<organism evidence="1 2">
    <name type="scientific">Necator americanus</name>
    <name type="common">Human hookworm</name>
    <dbReference type="NCBI Taxonomy" id="51031"/>
    <lineage>
        <taxon>Eukaryota</taxon>
        <taxon>Metazoa</taxon>
        <taxon>Ecdysozoa</taxon>
        <taxon>Nematoda</taxon>
        <taxon>Chromadorea</taxon>
        <taxon>Rhabditida</taxon>
        <taxon>Rhabditina</taxon>
        <taxon>Rhabditomorpha</taxon>
        <taxon>Strongyloidea</taxon>
        <taxon>Ancylostomatidae</taxon>
        <taxon>Bunostominae</taxon>
        <taxon>Necator</taxon>
    </lineage>
</organism>